<dbReference type="RefSeq" id="WP_069459279.1">
    <property type="nucleotide sequence ID" value="NZ_CP034909.1"/>
</dbReference>
<dbReference type="Proteomes" id="UP000094342">
    <property type="component" value="Unassembled WGS sequence"/>
</dbReference>
<evidence type="ECO:0000313" key="2">
    <source>
        <dbReference type="Proteomes" id="UP000094342"/>
    </source>
</evidence>
<sequence>MRKFKFLIHNRDGATAVEYGLIVALISVGLLVGLRGFSDSLQNVLEYIAETIDNA</sequence>
<gene>
    <name evidence="1" type="ORF">A8M32_15485</name>
</gene>
<dbReference type="EMBL" id="LYBW01000058">
    <property type="protein sequence ID" value="ODR90705.1"/>
    <property type="molecule type" value="Genomic_DNA"/>
</dbReference>
<dbReference type="InterPro" id="IPR007047">
    <property type="entry name" value="Flp_Fap"/>
</dbReference>
<name>A0A1E3VAZ8_9HYPH</name>
<reference evidence="2" key="1">
    <citation type="submission" date="2016-05" db="EMBL/GenBank/DDBJ databases">
        <authorList>
            <person name="Li Y."/>
        </authorList>
    </citation>
    <scope>NUCLEOTIDE SEQUENCE [LARGE SCALE GENOMIC DNA]</scope>
    <source>
        <strain evidence="2">YIC4027</strain>
    </source>
</reference>
<dbReference type="AlphaFoldDB" id="A0A1E3VAZ8"/>
<accession>A0A1E3VAZ8</accession>
<protein>
    <submittedName>
        <fullName evidence="1">Pilin</fullName>
    </submittedName>
</protein>
<dbReference type="OrthoDB" id="5325135at2"/>
<proteinExistence type="predicted"/>
<organism evidence="1 2">
    <name type="scientific">Sinorhizobium alkalisoli</name>
    <dbReference type="NCBI Taxonomy" id="1752398"/>
    <lineage>
        <taxon>Bacteria</taxon>
        <taxon>Pseudomonadati</taxon>
        <taxon>Pseudomonadota</taxon>
        <taxon>Alphaproteobacteria</taxon>
        <taxon>Hyphomicrobiales</taxon>
        <taxon>Rhizobiaceae</taxon>
        <taxon>Sinorhizobium/Ensifer group</taxon>
        <taxon>Sinorhizobium</taxon>
    </lineage>
</organism>
<evidence type="ECO:0000313" key="1">
    <source>
        <dbReference type="EMBL" id="ODR90705.1"/>
    </source>
</evidence>
<keyword evidence="2" id="KW-1185">Reference proteome</keyword>
<comment type="caution">
    <text evidence="1">The sequence shown here is derived from an EMBL/GenBank/DDBJ whole genome shotgun (WGS) entry which is preliminary data.</text>
</comment>
<dbReference type="Pfam" id="PF04964">
    <property type="entry name" value="Flp_Fap"/>
    <property type="match status" value="1"/>
</dbReference>
<dbReference type="STRING" id="1752398.A8M32_15485"/>